<dbReference type="InterPro" id="IPR001173">
    <property type="entry name" value="Glyco_trans_2-like"/>
</dbReference>
<dbReference type="SUPFAM" id="SSF53448">
    <property type="entry name" value="Nucleotide-diphospho-sugar transferases"/>
    <property type="match status" value="1"/>
</dbReference>
<dbReference type="Proteomes" id="UP000515292">
    <property type="component" value="Chromosome"/>
</dbReference>
<accession>A0A7G5IK60</accession>
<keyword evidence="2" id="KW-0808">Transferase</keyword>
<gene>
    <name evidence="2" type="ORF">H3309_04520</name>
</gene>
<sequence>MPPKITLITVAWNAAATIADTLRSVAAQTTAPHEHLIVDGASSDTTIALAQQYALPFTRIISEPDKGLYDAMNKGFAAATGDYIGFLNADDFLVRTDAIALLQAAAGAHPEALSAAVVLVKPDAPTVRTRSYSAHHFRPWMLRFGHMPPHPGFYVRRDIATVLGPMRTDLRISADFDFMVRFFARHSAATLAETLVAVREGGASNSGFSSRQTIARENLAVLRAHGIASASALMWAKYAAKIAQYAIPAAHYPAPATVRWEP</sequence>
<evidence type="ECO:0000259" key="1">
    <source>
        <dbReference type="Pfam" id="PF00535"/>
    </source>
</evidence>
<dbReference type="RefSeq" id="WP_182297575.1">
    <property type="nucleotide sequence ID" value="NZ_CP059851.1"/>
</dbReference>
<dbReference type="PANTHER" id="PTHR22916:SF3">
    <property type="entry name" value="UDP-GLCNAC:BETAGAL BETA-1,3-N-ACETYLGLUCOSAMINYLTRANSFERASE-LIKE PROTEIN 1"/>
    <property type="match status" value="1"/>
</dbReference>
<dbReference type="GO" id="GO:0016758">
    <property type="term" value="F:hexosyltransferase activity"/>
    <property type="evidence" value="ECO:0007669"/>
    <property type="project" value="UniProtKB-ARBA"/>
</dbReference>
<dbReference type="AlphaFoldDB" id="A0A7G5IK60"/>
<dbReference type="EMBL" id="CP059851">
    <property type="protein sequence ID" value="QMW23752.1"/>
    <property type="molecule type" value="Genomic_DNA"/>
</dbReference>
<organism evidence="2 3">
    <name type="scientific">Sandaracinobacteroides saxicola</name>
    <dbReference type="NCBI Taxonomy" id="2759707"/>
    <lineage>
        <taxon>Bacteria</taxon>
        <taxon>Pseudomonadati</taxon>
        <taxon>Pseudomonadota</taxon>
        <taxon>Alphaproteobacteria</taxon>
        <taxon>Sphingomonadales</taxon>
        <taxon>Sphingosinicellaceae</taxon>
        <taxon>Sandaracinobacteroides</taxon>
    </lineage>
</organism>
<evidence type="ECO:0000313" key="3">
    <source>
        <dbReference type="Proteomes" id="UP000515292"/>
    </source>
</evidence>
<dbReference type="InterPro" id="IPR029044">
    <property type="entry name" value="Nucleotide-diphossugar_trans"/>
</dbReference>
<protein>
    <submittedName>
        <fullName evidence="2">Glycosyltransferase</fullName>
    </submittedName>
</protein>
<dbReference type="Pfam" id="PF00535">
    <property type="entry name" value="Glycos_transf_2"/>
    <property type="match status" value="1"/>
</dbReference>
<name>A0A7G5IK60_9SPHN</name>
<reference evidence="2 3" key="1">
    <citation type="submission" date="2020-07" db="EMBL/GenBank/DDBJ databases">
        <title>Complete genome sequence for Sandaracinobacter sp. M6.</title>
        <authorList>
            <person name="Tang Y."/>
            <person name="Liu Q."/>
            <person name="Guo Z."/>
            <person name="Lei P."/>
            <person name="Huang B."/>
        </authorList>
    </citation>
    <scope>NUCLEOTIDE SEQUENCE [LARGE SCALE GENOMIC DNA]</scope>
    <source>
        <strain evidence="2 3">M6</strain>
    </source>
</reference>
<dbReference type="PANTHER" id="PTHR22916">
    <property type="entry name" value="GLYCOSYLTRANSFERASE"/>
    <property type="match status" value="1"/>
</dbReference>
<keyword evidence="3" id="KW-1185">Reference proteome</keyword>
<dbReference type="KEGG" id="sand:H3309_04520"/>
<evidence type="ECO:0000313" key="2">
    <source>
        <dbReference type="EMBL" id="QMW23752.1"/>
    </source>
</evidence>
<feature type="domain" description="Glycosyltransferase 2-like" evidence="1">
    <location>
        <begin position="7"/>
        <end position="137"/>
    </location>
</feature>
<dbReference type="Gene3D" id="3.90.550.10">
    <property type="entry name" value="Spore Coat Polysaccharide Biosynthesis Protein SpsA, Chain A"/>
    <property type="match status" value="1"/>
</dbReference>
<dbReference type="CDD" id="cd06433">
    <property type="entry name" value="GT_2_WfgS_like"/>
    <property type="match status" value="1"/>
</dbReference>
<proteinExistence type="predicted"/>